<dbReference type="InterPro" id="IPR000691">
    <property type="entry name" value="Prot_inh_I16_SSI"/>
</dbReference>
<evidence type="ECO:0000259" key="10">
    <source>
        <dbReference type="Pfam" id="PF00720"/>
    </source>
</evidence>
<reference evidence="12" key="1">
    <citation type="submission" date="2023-07" db="EMBL/GenBank/DDBJ databases">
        <title>30 novel species of actinomycetes from the DSMZ collection.</title>
        <authorList>
            <person name="Nouioui I."/>
        </authorList>
    </citation>
    <scope>NUCLEOTIDE SEQUENCE [LARGE SCALE GENOMIC DNA]</scope>
    <source>
        <strain evidence="12">DSM 44743</strain>
    </source>
</reference>
<evidence type="ECO:0000256" key="1">
    <source>
        <dbReference type="ARBA" id="ARBA00004613"/>
    </source>
</evidence>
<comment type="subcellular location">
    <subcellularLocation>
        <location evidence="1">Secreted</location>
    </subcellularLocation>
</comment>
<comment type="similarity">
    <text evidence="2 8">Belongs to the protease inhibitor I16 (SSI) family.</text>
</comment>
<keyword evidence="5 8" id="KW-0646">Protease inhibitor</keyword>
<evidence type="ECO:0000256" key="2">
    <source>
        <dbReference type="ARBA" id="ARBA00010472"/>
    </source>
</evidence>
<keyword evidence="6 8" id="KW-0722">Serine protease inhibitor</keyword>
<dbReference type="InterPro" id="IPR023549">
    <property type="entry name" value="Subtilisin_inhibitor"/>
</dbReference>
<evidence type="ECO:0000256" key="7">
    <source>
        <dbReference type="ARBA" id="ARBA00023157"/>
    </source>
</evidence>
<evidence type="ECO:0000313" key="12">
    <source>
        <dbReference type="Proteomes" id="UP001183390"/>
    </source>
</evidence>
<name>A0ABU2M3H8_9ACTN</name>
<dbReference type="EMBL" id="JAVREP010000001">
    <property type="protein sequence ID" value="MDT0327196.1"/>
    <property type="molecule type" value="Genomic_DNA"/>
</dbReference>
<evidence type="ECO:0000256" key="5">
    <source>
        <dbReference type="ARBA" id="ARBA00022690"/>
    </source>
</evidence>
<sequence>MKRLAVLGLALVAALAPATASAERHSVRYVLTITDGYTGDYIGDRSVVTLNCDPAGGTHPEAEAACAAIAEAGSIKEITPTEGFCTMEYRPVTVTAGGAENFERTYGNRCELSLAKGVVFAF</sequence>
<keyword evidence="9" id="KW-0732">Signal</keyword>
<protein>
    <submittedName>
        <fullName evidence="11">SSI family serine proteinase inhibitor</fullName>
    </submittedName>
</protein>
<feature type="chain" id="PRO_5046943717" evidence="9">
    <location>
        <begin position="23"/>
        <end position="122"/>
    </location>
</feature>
<dbReference type="Proteomes" id="UP001183390">
    <property type="component" value="Unassembled WGS sequence"/>
</dbReference>
<proteinExistence type="inferred from homology"/>
<evidence type="ECO:0000256" key="9">
    <source>
        <dbReference type="SAM" id="SignalP"/>
    </source>
</evidence>
<dbReference type="InterPro" id="IPR036819">
    <property type="entry name" value="Subtilisin_inhibitor-like_sf"/>
</dbReference>
<feature type="domain" description="Subtilisin inhibitor" evidence="10">
    <location>
        <begin position="29"/>
        <end position="99"/>
    </location>
</feature>
<evidence type="ECO:0000256" key="8">
    <source>
        <dbReference type="RuleBase" id="RU003471"/>
    </source>
</evidence>
<evidence type="ECO:0000313" key="11">
    <source>
        <dbReference type="EMBL" id="MDT0327196.1"/>
    </source>
</evidence>
<evidence type="ECO:0000256" key="6">
    <source>
        <dbReference type="ARBA" id="ARBA00022900"/>
    </source>
</evidence>
<keyword evidence="12" id="KW-1185">Reference proteome</keyword>
<evidence type="ECO:0000256" key="4">
    <source>
        <dbReference type="ARBA" id="ARBA00022525"/>
    </source>
</evidence>
<accession>A0ABU2M3H8</accession>
<dbReference type="RefSeq" id="WP_311510012.1">
    <property type="nucleotide sequence ID" value="NZ_JAVREP010000001.1"/>
</dbReference>
<dbReference type="Pfam" id="PF00720">
    <property type="entry name" value="SSI"/>
    <property type="match status" value="1"/>
</dbReference>
<dbReference type="Gene3D" id="3.30.350.10">
    <property type="entry name" value="Subtilisin inhibitor-like"/>
    <property type="match status" value="1"/>
</dbReference>
<dbReference type="PRINTS" id="PR00294">
    <property type="entry name" value="SSBTLNINHBTR"/>
</dbReference>
<keyword evidence="7" id="KW-1015">Disulfide bond</keyword>
<comment type="caution">
    <text evidence="11">The sequence shown here is derived from an EMBL/GenBank/DDBJ whole genome shotgun (WGS) entry which is preliminary data.</text>
</comment>
<gene>
    <name evidence="11" type="ORF">RM479_02110</name>
</gene>
<comment type="subunit">
    <text evidence="3">Homodimer.</text>
</comment>
<organism evidence="11 12">
    <name type="scientific">Nocardiopsis lambiniae</name>
    <dbReference type="NCBI Taxonomy" id="3075539"/>
    <lineage>
        <taxon>Bacteria</taxon>
        <taxon>Bacillati</taxon>
        <taxon>Actinomycetota</taxon>
        <taxon>Actinomycetes</taxon>
        <taxon>Streptosporangiales</taxon>
        <taxon>Nocardiopsidaceae</taxon>
        <taxon>Nocardiopsis</taxon>
    </lineage>
</organism>
<feature type="signal peptide" evidence="9">
    <location>
        <begin position="1"/>
        <end position="22"/>
    </location>
</feature>
<keyword evidence="4" id="KW-0964">Secreted</keyword>
<evidence type="ECO:0000256" key="3">
    <source>
        <dbReference type="ARBA" id="ARBA00011738"/>
    </source>
</evidence>
<dbReference type="SUPFAM" id="SSF55399">
    <property type="entry name" value="Subtilisin inhibitor"/>
    <property type="match status" value="1"/>
</dbReference>